<feature type="region of interest" description="Disordered" evidence="4">
    <location>
        <begin position="662"/>
        <end position="700"/>
    </location>
</feature>
<feature type="repeat" description="ANK" evidence="3">
    <location>
        <begin position="112"/>
        <end position="144"/>
    </location>
</feature>
<dbReference type="SUPFAM" id="SSF56219">
    <property type="entry name" value="DNase I-like"/>
    <property type="match status" value="1"/>
</dbReference>
<sequence length="2292" mass="262260">MQGKVTKKTRKCKQCKGPCKGHPCENDGPPDETEKHSENEHASADQSMEVLGNGLLIKKDDFPEEIFKLATKEQMYQLGMDPICIVAAMGHLDGMRRFVEAGTNSNDKRSTDGSTPLMLATQNKHLEVVELLLKHSADVTAVNKENSNAFMVAIRTGDAKLVNTIWPYRGNLDINYQNNDGYTPLMVASLKGDMKVLNRLLSSGADLLKEDIQGCTALCLSAEPDHDTVLNTLLVKITDLNLKENFVKNRLDRIKSPMGEEDLEELLLAVLYVFQKLTALDDYRDVLYKLKTLPSVMSVVQKHLKMKEVTLLMVHIACKCMFHRDPDFIDDRFVQQYIKSRGFELCLKALKLHSDTNRKNYELLISCFFPIICASQISDGKTWIEKNHSKIACYSHLRDQFSKKMSVEFEGAREIWNKFWESFNDIQKQHRDKKMAELLEEEERERNKKIKKRERKKQRRNKLQEVKTKADVNSEKINCDEIGEENIEQLKEKQRVIIRSKLMDIEMIQLKEKIQDFFHTDENRNLQYENVTENARTSKSRRYAKSKNFLDEVSAQRTYGTSETQSGSRDDKWVTVQNKKTNFRPDTLETDSQVGHQDRKNLQPVTIDQQKSGKRWADVASNQIIPKHSNEEPVKNLANDCEVSATAHCSFKEKHKYKRGDYEDDFPSLDPNASPKRNSPIEQRRKSNESNSPLLDEWYPEECPDEWTARSTSSTPTELERYSYHSGSNIDDNNTLDLHVENTPGISYQHSSDRTQSTESFQNTGEIHRDGNGLSNTCIDFGFATTDEKEKAIECALDTAKYTFSKAQMTYWQDRDFVPLLYENKDEQAKMQVGKTSQNVITTITKTANLKSDISKSTYTAQPQQQELISNIKPGKNGQKNIKTETKTAKFCNPNLTNFSYMNNAQPVVDEAYKGKSNTDYGHRYIYPTNHIQTEPVSGNFGESDAVKNWLRNDSFNMMSKTEPHMVDNSKFIEGSPSSVLLDKTKYSNNIDTLLPNCSTPSQQIEPPANILSKASERNIKKGDHTKATETNTTVSNVNTTNNTPQPNAAQFFISFDYSAMSSTEKEIISDQSRFDSNNQHLQETSENNLNCTRQDSYKSLRNCLNRQVNTNDTDNSYLSSTNFRRAEMKSKMEEKEFKVNSIAVVKPLGALSKRGNHENPLMTSNNTCSDPNCDLGESILRNVANLDIADEDVWYPSRLRGEPEEQQPRQFSCNQTNVFPGFHDISSTADNDRDTVDFGFSEMKKLASYQWQKQYNEVRKRGPVYGSLYYHDIPYYASCLGISEHELERSFVSDLKTSFHHTNEQQTVDGDVQSNGNIFNMVNNDAATSTLAAKNLQEDAIPDLYDFTPGTRPAASPPVITRSDNDEPHPYLLAQEYETEVDTINHRKKSVYEPTLCEKYRYQLAQQIQNIQTKTHMQSTSTDNRSPSVVQTGVQDNGFCPPHKYAQANNTIQPWIQRSMRWRQKLMEIRNLPATSMKRIDNILIPVNTETYLFPYSDTNAVLGFLTDGSEVLVHIIDMTSRTINSDILRSITSPRNSHYFLVKYRTFAFENGRCYVAMNLPEYSLSEYLSILKSDSRSDPMVVNKLAWQFLKGLSSIHEGLGLQHGNMMPSNIVVDVEGKLMLSEYSFLQPETAKGKFMGLIAVEKINDPSATMNTVNKLLRDGLKLTDIKVSQAKRIRESVLNYLNLDIIGVCETFLKNDDNIEISGYQWYGHNRKFKNAKTKRGSGGVGVLIKVEVLDNFSVSILDSSVEDILWIKLSHKYDDSNNICFCVCYLPPEGSSRLNDGEKFYNDLLQQVYCYQNEGFVYIGGDVNSRCGSEQDYIQGVDDINDREIIDVSSNKYGDLLIDFLTSCNLCMLNGRADGNNDFTCVSKRGRSVVDYVFAPHEQLDMCTSCDVYLMSNLIVDTGLNFEKSIPDHGPIVWTVNVKKDIACDTSNIGQAPNTDRPRYNLKRFPLNFLDNNKHIQDTIDKIEHELVTNKDINSAYTEFVTLIEKEMKDTVPVLKTPTGPSSNKRKKSLRKPYWTEELTSLWNKVCIKEKQWLKCKNCTNLRRKLKQEFCNIRNQFDKLNRNTKRKFQLKEQDNLSKLFQSNNTRDFWKYIGNIGIANERRQNIPFKVKTDEGFSSDVDVVLDKWKTDYEKLFNSGDNGNFDNNHLDWVAGMILHYILSGGHHPYGEINLEIQVSLQQNWPKMTYISDEVNGLINDMLVMPPSTRPSMEHILNTSTTGGAGWTMIDIINNACRNAMFCEWTSVVDLVVLKEMRSFRQYKNTLVELVLFVYNCCLHYDKL</sequence>
<dbReference type="InterPro" id="IPR036691">
    <property type="entry name" value="Endo/exonu/phosph_ase_sf"/>
</dbReference>
<accession>A0A8S3REN7</accession>
<dbReference type="OrthoDB" id="6060579at2759"/>
<feature type="region of interest" description="Disordered" evidence="4">
    <location>
        <begin position="1345"/>
        <end position="1367"/>
    </location>
</feature>
<feature type="region of interest" description="Disordered" evidence="4">
    <location>
        <begin position="442"/>
        <end position="470"/>
    </location>
</feature>
<dbReference type="InterPro" id="IPR002110">
    <property type="entry name" value="Ankyrin_rpt"/>
</dbReference>
<dbReference type="SUPFAM" id="SSF56112">
    <property type="entry name" value="Protein kinase-like (PK-like)"/>
    <property type="match status" value="2"/>
</dbReference>
<feature type="repeat" description="ANK" evidence="3">
    <location>
        <begin position="180"/>
        <end position="212"/>
    </location>
</feature>
<keyword evidence="1" id="KW-0677">Repeat</keyword>
<evidence type="ECO:0000256" key="1">
    <source>
        <dbReference type="ARBA" id="ARBA00022737"/>
    </source>
</evidence>
<dbReference type="InterPro" id="IPR011009">
    <property type="entry name" value="Kinase-like_dom_sf"/>
</dbReference>
<dbReference type="Proteomes" id="UP000683360">
    <property type="component" value="Unassembled WGS sequence"/>
</dbReference>
<reference evidence="6" key="1">
    <citation type="submission" date="2021-03" db="EMBL/GenBank/DDBJ databases">
        <authorList>
            <person name="Bekaert M."/>
        </authorList>
    </citation>
    <scope>NUCLEOTIDE SEQUENCE</scope>
</reference>
<dbReference type="PANTHER" id="PTHR24173">
    <property type="entry name" value="ANKYRIN REPEAT CONTAINING"/>
    <property type="match status" value="1"/>
</dbReference>
<feature type="compositionally biased region" description="Basic residues" evidence="4">
    <location>
        <begin position="447"/>
        <end position="461"/>
    </location>
</feature>
<dbReference type="Gene3D" id="1.10.510.10">
    <property type="entry name" value="Transferase(Phosphotransferase) domain 1"/>
    <property type="match status" value="2"/>
</dbReference>
<dbReference type="PROSITE" id="PS50297">
    <property type="entry name" value="ANK_REP_REGION"/>
    <property type="match status" value="2"/>
</dbReference>
<dbReference type="SMART" id="SM00248">
    <property type="entry name" value="ANK"/>
    <property type="match status" value="5"/>
</dbReference>
<feature type="compositionally biased region" description="Basic residues" evidence="4">
    <location>
        <begin position="1"/>
        <end position="14"/>
    </location>
</feature>
<dbReference type="Gene3D" id="1.25.40.20">
    <property type="entry name" value="Ankyrin repeat-containing domain"/>
    <property type="match status" value="1"/>
</dbReference>
<organism evidence="6 7">
    <name type="scientific">Mytilus edulis</name>
    <name type="common">Blue mussel</name>
    <dbReference type="NCBI Taxonomy" id="6550"/>
    <lineage>
        <taxon>Eukaryota</taxon>
        <taxon>Metazoa</taxon>
        <taxon>Spiralia</taxon>
        <taxon>Lophotrochozoa</taxon>
        <taxon>Mollusca</taxon>
        <taxon>Bivalvia</taxon>
        <taxon>Autobranchia</taxon>
        <taxon>Pteriomorphia</taxon>
        <taxon>Mytilida</taxon>
        <taxon>Mytiloidea</taxon>
        <taxon>Mytilidae</taxon>
        <taxon>Mytilinae</taxon>
        <taxon>Mytilus</taxon>
    </lineage>
</organism>
<protein>
    <recommendedName>
        <fullName evidence="5">Endonuclease/exonuclease/phosphatase domain-containing protein</fullName>
    </recommendedName>
</protein>
<dbReference type="SUPFAM" id="SSF48403">
    <property type="entry name" value="Ankyrin repeat"/>
    <property type="match status" value="1"/>
</dbReference>
<feature type="region of interest" description="Disordered" evidence="4">
    <location>
        <begin position="1"/>
        <end position="44"/>
    </location>
</feature>
<dbReference type="Pfam" id="PF00023">
    <property type="entry name" value="Ank"/>
    <property type="match status" value="1"/>
</dbReference>
<comment type="caution">
    <text evidence="6">The sequence shown here is derived from an EMBL/GenBank/DDBJ whole genome shotgun (WGS) entry which is preliminary data.</text>
</comment>
<keyword evidence="2 3" id="KW-0040">ANK repeat</keyword>
<evidence type="ECO:0000256" key="2">
    <source>
        <dbReference type="ARBA" id="ARBA00023043"/>
    </source>
</evidence>
<evidence type="ECO:0000313" key="6">
    <source>
        <dbReference type="EMBL" id="CAG2205213.1"/>
    </source>
</evidence>
<dbReference type="Pfam" id="PF03372">
    <property type="entry name" value="Exo_endo_phos"/>
    <property type="match status" value="1"/>
</dbReference>
<evidence type="ECO:0000256" key="4">
    <source>
        <dbReference type="SAM" id="MobiDB-lite"/>
    </source>
</evidence>
<dbReference type="PANTHER" id="PTHR24173:SF74">
    <property type="entry name" value="ANKYRIN REPEAT DOMAIN-CONTAINING PROTEIN 16"/>
    <property type="match status" value="1"/>
</dbReference>
<dbReference type="GO" id="GO:0003824">
    <property type="term" value="F:catalytic activity"/>
    <property type="evidence" value="ECO:0007669"/>
    <property type="project" value="InterPro"/>
</dbReference>
<dbReference type="EMBL" id="CAJPWZ010001018">
    <property type="protein sequence ID" value="CAG2205213.1"/>
    <property type="molecule type" value="Genomic_DNA"/>
</dbReference>
<keyword evidence="7" id="KW-1185">Reference proteome</keyword>
<name>A0A8S3REN7_MYTED</name>
<dbReference type="PROSITE" id="PS50088">
    <property type="entry name" value="ANK_REPEAT"/>
    <property type="match status" value="2"/>
</dbReference>
<proteinExistence type="predicted"/>
<dbReference type="Pfam" id="PF12796">
    <property type="entry name" value="Ank_2"/>
    <property type="match status" value="1"/>
</dbReference>
<evidence type="ECO:0000259" key="5">
    <source>
        <dbReference type="Pfam" id="PF03372"/>
    </source>
</evidence>
<feature type="domain" description="Endonuclease/exonuclease/phosphatase" evidence="5">
    <location>
        <begin position="1676"/>
        <end position="1889"/>
    </location>
</feature>
<evidence type="ECO:0000256" key="3">
    <source>
        <dbReference type="PROSITE-ProRule" id="PRU00023"/>
    </source>
</evidence>
<dbReference type="InterPro" id="IPR005135">
    <property type="entry name" value="Endo/exonuclease/phosphatase"/>
</dbReference>
<evidence type="ECO:0000313" key="7">
    <source>
        <dbReference type="Proteomes" id="UP000683360"/>
    </source>
</evidence>
<dbReference type="InterPro" id="IPR036770">
    <property type="entry name" value="Ankyrin_rpt-contain_sf"/>
</dbReference>
<feature type="compositionally biased region" description="Basic and acidic residues" evidence="4">
    <location>
        <begin position="32"/>
        <end position="43"/>
    </location>
</feature>
<dbReference type="Gene3D" id="3.60.10.10">
    <property type="entry name" value="Endonuclease/exonuclease/phosphatase"/>
    <property type="match status" value="1"/>
</dbReference>
<gene>
    <name evidence="6" type="ORF">MEDL_19647</name>
</gene>